<dbReference type="AlphaFoldDB" id="A0A222G787"/>
<feature type="signal peptide" evidence="3">
    <location>
        <begin position="1"/>
        <end position="19"/>
    </location>
</feature>
<name>A0A222G787_9GAMM</name>
<evidence type="ECO:0000313" key="5">
    <source>
        <dbReference type="EMBL" id="ASP47681.1"/>
    </source>
</evidence>
<protein>
    <submittedName>
        <fullName evidence="5">ABC transporter substrate-binding protein</fullName>
    </submittedName>
</protein>
<feature type="chain" id="PRO_5012194741" evidence="3">
    <location>
        <begin position="20"/>
        <end position="254"/>
    </location>
</feature>
<evidence type="ECO:0000259" key="4">
    <source>
        <dbReference type="SMART" id="SM00062"/>
    </source>
</evidence>
<comment type="similarity">
    <text evidence="1">Belongs to the bacterial solute-binding protein 3 family.</text>
</comment>
<dbReference type="InterPro" id="IPR001638">
    <property type="entry name" value="Solute-binding_3/MltF_N"/>
</dbReference>
<dbReference type="SUPFAM" id="SSF53850">
    <property type="entry name" value="Periplasmic binding protein-like II"/>
    <property type="match status" value="1"/>
</dbReference>
<dbReference type="OrthoDB" id="8454826at2"/>
<feature type="domain" description="Solute-binding protein family 3/N-terminal" evidence="4">
    <location>
        <begin position="44"/>
        <end position="249"/>
    </location>
</feature>
<keyword evidence="2 3" id="KW-0732">Signal</keyword>
<dbReference type="Pfam" id="PF00497">
    <property type="entry name" value="SBP_bac_3"/>
    <property type="match status" value="1"/>
</dbReference>
<dbReference type="EMBL" id="CP020465">
    <property type="protein sequence ID" value="ASP47681.1"/>
    <property type="molecule type" value="Genomic_DNA"/>
</dbReference>
<organism evidence="5 6">
    <name type="scientific">Cognaticolwellia beringensis</name>
    <dbReference type="NCBI Taxonomy" id="1967665"/>
    <lineage>
        <taxon>Bacteria</taxon>
        <taxon>Pseudomonadati</taxon>
        <taxon>Pseudomonadota</taxon>
        <taxon>Gammaproteobacteria</taxon>
        <taxon>Alteromonadales</taxon>
        <taxon>Colwelliaceae</taxon>
        <taxon>Cognaticolwellia</taxon>
    </lineage>
</organism>
<keyword evidence="6" id="KW-1185">Reference proteome</keyword>
<proteinExistence type="inferred from homology"/>
<dbReference type="PANTHER" id="PTHR35936">
    <property type="entry name" value="MEMBRANE-BOUND LYTIC MUREIN TRANSGLYCOSYLASE F"/>
    <property type="match status" value="1"/>
</dbReference>
<reference evidence="5 6" key="1">
    <citation type="submission" date="2017-08" db="EMBL/GenBank/DDBJ databases">
        <title>Complete genome of Colwellia sp. NB097-1, a psychrophile bacterium ioslated from Bering Sea.</title>
        <authorList>
            <person name="Chen X."/>
        </authorList>
    </citation>
    <scope>NUCLEOTIDE SEQUENCE [LARGE SCALE GENOMIC DNA]</scope>
    <source>
        <strain evidence="5 6">NB097-1</strain>
    </source>
</reference>
<evidence type="ECO:0000256" key="3">
    <source>
        <dbReference type="SAM" id="SignalP"/>
    </source>
</evidence>
<accession>A0A222G787</accession>
<dbReference type="Gene3D" id="3.40.190.10">
    <property type="entry name" value="Periplasmic binding protein-like II"/>
    <property type="match status" value="2"/>
</dbReference>
<dbReference type="RefSeq" id="WP_081150554.1">
    <property type="nucleotide sequence ID" value="NZ_CP020465.1"/>
</dbReference>
<dbReference type="PANTHER" id="PTHR35936:SF35">
    <property type="entry name" value="L-CYSTINE-BINDING PROTEIN TCYJ"/>
    <property type="match status" value="1"/>
</dbReference>
<evidence type="ECO:0000256" key="2">
    <source>
        <dbReference type="ARBA" id="ARBA00022729"/>
    </source>
</evidence>
<gene>
    <name evidence="5" type="ORF">B5D82_07880</name>
</gene>
<evidence type="ECO:0000256" key="1">
    <source>
        <dbReference type="ARBA" id="ARBA00010333"/>
    </source>
</evidence>
<dbReference type="Proteomes" id="UP000202259">
    <property type="component" value="Chromosome"/>
</dbReference>
<evidence type="ECO:0000313" key="6">
    <source>
        <dbReference type="Proteomes" id="UP000202259"/>
    </source>
</evidence>
<dbReference type="KEGG" id="cber:B5D82_07880"/>
<dbReference type="SMART" id="SM00062">
    <property type="entry name" value="PBPb"/>
    <property type="match status" value="1"/>
</dbReference>
<sequence>MKKVSCLFLLFLTFNVVLHAPLAIAQSTQSALRFDLGENTGWVPYRVGKSVDQAGILSELVVLIEEYSGIKFESVNWPMRRAEFALIKGIVDFDFICTAWFQGGTYGRNFVISEPLFEINEYVITLKDKKHLFPTLESIYTKPIGTIAGYFYFDDYQFTRVDFRDEESLLKALKYERVDAIILEYETAKHWAKVQNVAIEMTAPHTTGNLLIRLNKAKQQQLPAINAAIQKIKQSGQLKKILDKHGVEAKIISS</sequence>